<dbReference type="InterPro" id="IPR052205">
    <property type="entry name" value="FliO/MopB"/>
</dbReference>
<keyword evidence="2 7" id="KW-0812">Transmembrane</keyword>
<dbReference type="GO" id="GO:0005886">
    <property type="term" value="C:plasma membrane"/>
    <property type="evidence" value="ECO:0007669"/>
    <property type="project" value="UniProtKB-SubCell"/>
</dbReference>
<dbReference type="OrthoDB" id="6897726at2"/>
<dbReference type="EMBL" id="LT629780">
    <property type="protein sequence ID" value="SDT97134.1"/>
    <property type="molecule type" value="Genomic_DNA"/>
</dbReference>
<reference evidence="9" key="1">
    <citation type="submission" date="2016-10" db="EMBL/GenBank/DDBJ databases">
        <authorList>
            <person name="Varghese N."/>
            <person name="Submissions S."/>
        </authorList>
    </citation>
    <scope>NUCLEOTIDE SEQUENCE [LARGE SCALE GENOMIC DNA]</scope>
    <source>
        <strain evidence="9">CCTCC 2012022</strain>
    </source>
</reference>
<evidence type="ECO:0000256" key="4">
    <source>
        <dbReference type="ARBA" id="ARBA00023136"/>
    </source>
</evidence>
<dbReference type="GO" id="GO:0009425">
    <property type="term" value="C:bacterial-type flagellum basal body"/>
    <property type="evidence" value="ECO:0007669"/>
    <property type="project" value="UniProtKB-SubCell"/>
</dbReference>
<keyword evidence="3 7" id="KW-1133">Transmembrane helix</keyword>
<comment type="similarity">
    <text evidence="6 7">Belongs to the FliO/MopB family.</text>
</comment>
<proteinExistence type="inferred from homology"/>
<evidence type="ECO:0000256" key="2">
    <source>
        <dbReference type="ARBA" id="ARBA00022692"/>
    </source>
</evidence>
<evidence type="ECO:0000256" key="6">
    <source>
        <dbReference type="ARBA" id="ARBA00037937"/>
    </source>
</evidence>
<dbReference type="PANTHER" id="PTHR38766:SF1">
    <property type="entry name" value="FLAGELLAR PROTEIN FLIO"/>
    <property type="match status" value="1"/>
</dbReference>
<feature type="transmembrane region" description="Helical" evidence="7">
    <location>
        <begin position="25"/>
        <end position="49"/>
    </location>
</feature>
<keyword evidence="8" id="KW-0969">Cilium</keyword>
<protein>
    <recommendedName>
        <fullName evidence="7">Flagellar protein</fullName>
    </recommendedName>
</protein>
<dbReference type="GO" id="GO:0044781">
    <property type="term" value="P:bacterial-type flagellum organization"/>
    <property type="evidence" value="ECO:0007669"/>
    <property type="project" value="UniProtKB-UniRule"/>
</dbReference>
<organism evidence="8 9">
    <name type="scientific">Geopseudomonas guangdongensis</name>
    <dbReference type="NCBI Taxonomy" id="1245526"/>
    <lineage>
        <taxon>Bacteria</taxon>
        <taxon>Pseudomonadati</taxon>
        <taxon>Pseudomonadota</taxon>
        <taxon>Gammaproteobacteria</taxon>
        <taxon>Pseudomonadales</taxon>
        <taxon>Pseudomonadaceae</taxon>
        <taxon>Geopseudomonas</taxon>
    </lineage>
</organism>
<comment type="subcellular location">
    <subcellularLocation>
        <location evidence="7">Cell membrane</location>
    </subcellularLocation>
    <subcellularLocation>
        <location evidence="7">Bacterial flagellum basal body</location>
    </subcellularLocation>
</comment>
<keyword evidence="5 7" id="KW-0975">Bacterial flagellum</keyword>
<dbReference type="Pfam" id="PF04347">
    <property type="entry name" value="FliO"/>
    <property type="match status" value="1"/>
</dbReference>
<accession>A0A1H2EQ09</accession>
<evidence type="ECO:0000256" key="1">
    <source>
        <dbReference type="ARBA" id="ARBA00022475"/>
    </source>
</evidence>
<keyword evidence="1 7" id="KW-1003">Cell membrane</keyword>
<evidence type="ECO:0000313" key="8">
    <source>
        <dbReference type="EMBL" id="SDT97134.1"/>
    </source>
</evidence>
<keyword evidence="8" id="KW-0966">Cell projection</keyword>
<dbReference type="AlphaFoldDB" id="A0A1H2EQ09"/>
<dbReference type="Proteomes" id="UP000243063">
    <property type="component" value="Chromosome I"/>
</dbReference>
<evidence type="ECO:0000256" key="3">
    <source>
        <dbReference type="ARBA" id="ARBA00022989"/>
    </source>
</evidence>
<dbReference type="STRING" id="1245526.SAMN05216580_0759"/>
<dbReference type="InterPro" id="IPR022781">
    <property type="entry name" value="Flagellar_biosynth_FliO"/>
</dbReference>
<gene>
    <name evidence="8" type="ORF">SAMN05216580_0759</name>
</gene>
<dbReference type="NCBIfam" id="TIGR03500">
    <property type="entry name" value="FliO_TIGR"/>
    <property type="match status" value="1"/>
</dbReference>
<keyword evidence="4 7" id="KW-0472">Membrane</keyword>
<name>A0A1H2EQ09_9GAMM</name>
<sequence length="140" mass="14432">MSNGAETAREAASGLGSSVDSLSGFAVLGKTAMALLAVVAVILLCSWLLRRIGPSRHWQGQSLKVVGSTLLGPRERVVIVEVQGTWLVLGVTASQISQLHALPAPPEVPTPPAPPGAAGVAERFADALRQRLQGGGPRTP</sequence>
<keyword evidence="8" id="KW-0282">Flagellum</keyword>
<evidence type="ECO:0000256" key="5">
    <source>
        <dbReference type="ARBA" id="ARBA00023143"/>
    </source>
</evidence>
<evidence type="ECO:0000313" key="9">
    <source>
        <dbReference type="Proteomes" id="UP000243063"/>
    </source>
</evidence>
<keyword evidence="9" id="KW-1185">Reference proteome</keyword>
<dbReference type="PANTHER" id="PTHR38766">
    <property type="entry name" value="FLAGELLAR PROTEIN FLIO"/>
    <property type="match status" value="1"/>
</dbReference>
<dbReference type="RefSeq" id="WP_090212232.1">
    <property type="nucleotide sequence ID" value="NZ_LT629780.1"/>
</dbReference>
<evidence type="ECO:0000256" key="7">
    <source>
        <dbReference type="RuleBase" id="RU362064"/>
    </source>
</evidence>